<evidence type="ECO:0000313" key="1">
    <source>
        <dbReference type="EMBL" id="MBF9131151.1"/>
    </source>
</evidence>
<organism evidence="1 2">
    <name type="scientific">Plantactinospora alkalitolerans</name>
    <dbReference type="NCBI Taxonomy" id="2789879"/>
    <lineage>
        <taxon>Bacteria</taxon>
        <taxon>Bacillati</taxon>
        <taxon>Actinomycetota</taxon>
        <taxon>Actinomycetes</taxon>
        <taxon>Micromonosporales</taxon>
        <taxon>Micromonosporaceae</taxon>
        <taxon>Plantactinospora</taxon>
    </lineage>
</organism>
<dbReference type="EMBL" id="JADPUN010000183">
    <property type="protein sequence ID" value="MBF9131151.1"/>
    <property type="molecule type" value="Genomic_DNA"/>
</dbReference>
<sequence>MLRRHVHRLDLEPSDRTVLMVQLAVTFTRPGRTIHPDCRHDDLGALERFGG</sequence>
<dbReference type="RefSeq" id="WP_196202713.1">
    <property type="nucleotide sequence ID" value="NZ_JADPUN010000183.1"/>
</dbReference>
<proteinExistence type="predicted"/>
<reference evidence="1 2" key="1">
    <citation type="submission" date="2020-11" db="EMBL/GenBank/DDBJ databases">
        <title>A novel isolate from a Black sea contaminated sediment with potential to produce alkanes: Plantactinospora alkalitolerans sp. nov.</title>
        <authorList>
            <person name="Carro L."/>
            <person name="Veyisoglu A."/>
            <person name="Guven K."/>
            <person name="Schumann P."/>
            <person name="Klenk H.-P."/>
            <person name="Sahin N."/>
        </authorList>
    </citation>
    <scope>NUCLEOTIDE SEQUENCE [LARGE SCALE GENOMIC DNA]</scope>
    <source>
        <strain evidence="1 2">S1510</strain>
    </source>
</reference>
<protein>
    <submittedName>
        <fullName evidence="1">Uncharacterized protein</fullName>
    </submittedName>
</protein>
<accession>A0ABS0GY56</accession>
<keyword evidence="2" id="KW-1185">Reference proteome</keyword>
<name>A0ABS0GY56_9ACTN</name>
<evidence type="ECO:0000313" key="2">
    <source>
        <dbReference type="Proteomes" id="UP000638560"/>
    </source>
</evidence>
<gene>
    <name evidence="1" type="ORF">I0C86_19615</name>
</gene>
<dbReference type="Proteomes" id="UP000638560">
    <property type="component" value="Unassembled WGS sequence"/>
</dbReference>
<comment type="caution">
    <text evidence="1">The sequence shown here is derived from an EMBL/GenBank/DDBJ whole genome shotgun (WGS) entry which is preliminary data.</text>
</comment>